<accession>A0ABD3NU84</accession>
<evidence type="ECO:0000259" key="1">
    <source>
        <dbReference type="Pfam" id="PF01979"/>
    </source>
</evidence>
<dbReference type="EMBL" id="JALLPJ020000932">
    <property type="protein sequence ID" value="KAL3779469.1"/>
    <property type="molecule type" value="Genomic_DNA"/>
</dbReference>
<evidence type="ECO:0000313" key="3">
    <source>
        <dbReference type="Proteomes" id="UP001530400"/>
    </source>
</evidence>
<organism evidence="2 3">
    <name type="scientific">Cyclotella atomus</name>
    <dbReference type="NCBI Taxonomy" id="382360"/>
    <lineage>
        <taxon>Eukaryota</taxon>
        <taxon>Sar</taxon>
        <taxon>Stramenopiles</taxon>
        <taxon>Ochrophyta</taxon>
        <taxon>Bacillariophyta</taxon>
        <taxon>Coscinodiscophyceae</taxon>
        <taxon>Thalassiosirophycidae</taxon>
        <taxon>Stephanodiscales</taxon>
        <taxon>Stephanodiscaceae</taxon>
        <taxon>Cyclotella</taxon>
    </lineage>
</organism>
<reference evidence="2 3" key="1">
    <citation type="submission" date="2024-10" db="EMBL/GenBank/DDBJ databases">
        <title>Updated reference genomes for cyclostephanoid diatoms.</title>
        <authorList>
            <person name="Roberts W.R."/>
            <person name="Alverson A.J."/>
        </authorList>
    </citation>
    <scope>NUCLEOTIDE SEQUENCE [LARGE SCALE GENOMIC DNA]</scope>
    <source>
        <strain evidence="2 3">AJA010-31</strain>
    </source>
</reference>
<feature type="domain" description="Amidohydrolase-related" evidence="1">
    <location>
        <begin position="75"/>
        <end position="429"/>
    </location>
</feature>
<dbReference type="AlphaFoldDB" id="A0ABD3NU84"/>
<dbReference type="InterPro" id="IPR006680">
    <property type="entry name" value="Amidohydro-rel"/>
</dbReference>
<dbReference type="CDD" id="cd01299">
    <property type="entry name" value="Met_dep_hydrolase_A"/>
    <property type="match status" value="1"/>
</dbReference>
<evidence type="ECO:0000313" key="2">
    <source>
        <dbReference type="EMBL" id="KAL3779469.1"/>
    </source>
</evidence>
<dbReference type="InterPro" id="IPR057744">
    <property type="entry name" value="OTAase-like"/>
</dbReference>
<keyword evidence="3" id="KW-1185">Reference proteome</keyword>
<dbReference type="SUPFAM" id="SSF51556">
    <property type="entry name" value="Metallo-dependent hydrolases"/>
    <property type="match status" value="1"/>
</dbReference>
<dbReference type="Pfam" id="PF01979">
    <property type="entry name" value="Amidohydro_1"/>
    <property type="match status" value="1"/>
</dbReference>
<dbReference type="Proteomes" id="UP001530400">
    <property type="component" value="Unassembled WGS sequence"/>
</dbReference>
<dbReference type="InterPro" id="IPR011059">
    <property type="entry name" value="Metal-dep_hydrolase_composite"/>
</dbReference>
<dbReference type="InterPro" id="IPR032466">
    <property type="entry name" value="Metal_Hydrolase"/>
</dbReference>
<name>A0ABD3NU84_9STRA</name>
<protein>
    <recommendedName>
        <fullName evidence="1">Amidohydrolase-related domain-containing protein</fullName>
    </recommendedName>
</protein>
<dbReference type="Gene3D" id="2.30.40.10">
    <property type="entry name" value="Urease, subunit C, domain 1"/>
    <property type="match status" value="1"/>
</dbReference>
<dbReference type="InterPro" id="IPR051781">
    <property type="entry name" value="Metallo-dep_Hydrolase"/>
</dbReference>
<dbReference type="SUPFAM" id="SSF51338">
    <property type="entry name" value="Composite domain of metallo-dependent hydrolases"/>
    <property type="match status" value="2"/>
</dbReference>
<sequence>MSCMKFHSHDHAEHIPPASQGKILFKNCTIFDGINEQLDTGQDVLVEKNLISKIVPTGSTSFDNIDTILDCEGRTLIPGLIDCHWHSVVAALDMASLMNSDMTYIGIVAGCAAKETLLRGFTSCRDLGGATFGLKKATDNGTIEGPRIYPCGAFISQTSGHFDFRPPNYVPSNPGDSLDYLQRNGMMLVCDGVPEILKRTREVLRMGATHIKIAGGGGVASQYDYVDVSEFRLDEVKAAVDCAKAWNTYVCAHVLTDAAIRTCVEAGVKTIEHGNLASRETLELMKEKDPILNDEDAIPFPPGSPQQEKFEYVTNGTIATAKMAKEIGVKMAFGTDILFDKKLADKQGRFLSKMPKCGFTPYEALKMATSTNAEVLKLCNQRDPYPHALGVVQEGAYADLILVDGNPLEDLDLISQPKEKFIAIMKDGKLHKNMFE</sequence>
<dbReference type="PANTHER" id="PTHR43135">
    <property type="entry name" value="ALPHA-D-RIBOSE 1-METHYLPHOSPHONATE 5-TRIPHOSPHATE DIPHOSPHATASE"/>
    <property type="match status" value="1"/>
</dbReference>
<comment type="caution">
    <text evidence="2">The sequence shown here is derived from an EMBL/GenBank/DDBJ whole genome shotgun (WGS) entry which is preliminary data.</text>
</comment>
<proteinExistence type="predicted"/>
<gene>
    <name evidence="2" type="ORF">ACHAWO_006454</name>
</gene>
<dbReference type="PANTHER" id="PTHR43135:SF3">
    <property type="entry name" value="ALPHA-D-RIBOSE 1-METHYLPHOSPHONATE 5-TRIPHOSPHATE DIPHOSPHATASE"/>
    <property type="match status" value="1"/>
</dbReference>
<dbReference type="Gene3D" id="3.20.20.140">
    <property type="entry name" value="Metal-dependent hydrolases"/>
    <property type="match status" value="1"/>
</dbReference>